<dbReference type="InterPro" id="IPR017850">
    <property type="entry name" value="Alkaline_phosphatase_core_sf"/>
</dbReference>
<dbReference type="InterPro" id="IPR024607">
    <property type="entry name" value="Sulfatase_CS"/>
</dbReference>
<dbReference type="Gene3D" id="3.30.1120.10">
    <property type="match status" value="1"/>
</dbReference>
<dbReference type="Gene3D" id="3.40.720.10">
    <property type="entry name" value="Alkaline Phosphatase, subunit A"/>
    <property type="match status" value="1"/>
</dbReference>
<dbReference type="GO" id="GO:0046872">
    <property type="term" value="F:metal ion binding"/>
    <property type="evidence" value="ECO:0007669"/>
    <property type="project" value="UniProtKB-KW"/>
</dbReference>
<evidence type="ECO:0000256" key="5">
    <source>
        <dbReference type="ARBA" id="ARBA00022801"/>
    </source>
</evidence>
<feature type="domain" description="Sulfatase N-terminal" evidence="9">
    <location>
        <begin position="26"/>
        <end position="396"/>
    </location>
</feature>
<dbReference type="Proteomes" id="UP000316855">
    <property type="component" value="Chromosome"/>
</dbReference>
<evidence type="ECO:0000256" key="4">
    <source>
        <dbReference type="ARBA" id="ARBA00022729"/>
    </source>
</evidence>
<evidence type="ECO:0000256" key="2">
    <source>
        <dbReference type="ARBA" id="ARBA00008779"/>
    </source>
</evidence>
<dbReference type="EC" id="3.1.6.1" evidence="10"/>
<comment type="cofactor">
    <cofactor evidence="1">
        <name>Ca(2+)</name>
        <dbReference type="ChEBI" id="CHEBI:29108"/>
    </cofactor>
</comment>
<dbReference type="PANTHER" id="PTHR42693">
    <property type="entry name" value="ARYLSULFATASE FAMILY MEMBER"/>
    <property type="match status" value="1"/>
</dbReference>
<gene>
    <name evidence="10" type="primary">atsA_17</name>
    <name evidence="10" type="ORF">Pan161_33120</name>
</gene>
<keyword evidence="11" id="KW-1185">Reference proteome</keyword>
<keyword evidence="6" id="KW-0106">Calcium</keyword>
<evidence type="ECO:0000256" key="3">
    <source>
        <dbReference type="ARBA" id="ARBA00022723"/>
    </source>
</evidence>
<protein>
    <submittedName>
        <fullName evidence="10">Arylsulfatase</fullName>
        <ecNumber evidence="10">3.1.6.1</ecNumber>
    </submittedName>
</protein>
<dbReference type="SUPFAM" id="SSF53649">
    <property type="entry name" value="Alkaline phosphatase-like"/>
    <property type="match status" value="1"/>
</dbReference>
<evidence type="ECO:0000256" key="6">
    <source>
        <dbReference type="ARBA" id="ARBA00022837"/>
    </source>
</evidence>
<proteinExistence type="inferred from homology"/>
<accession>A0A517VF53</accession>
<sequence length="658" mass="74220" precursor="true">MQRFLIILLCITTLSSAETSAADRAPNVVLFLVDDMGWMDSEPYGSRYYETPNMSKLAKQSMRFTNAYATPLCSPTRASILTGQYTSRHGITSATGHRPPQAEDFEYLPKMAPPNQRLRMPVSKNYLDPDQYTIAEALHDAGYRTGHFGKWHLGLTAPHRPDKQGFETVWHCAPDPGPPSYFSPYGVTPTGKPTAQHRVGNITDGPDGEHITDRLTSEAIDFMETHRSEPFFLNLWHYSVHGPWQHKEEYTSEFAKKQDPRKEQRNPVMASMLRNVDESLGRILDKLDELKLADNTLFIFYSDNGGNAHSWSSDDPKLKKITGKHPLYKTIQSYRKWAGGEPPTNNAPLKEGKGRIYEGGQRVPLIVRWPGHIQPGTTSDAIVGPIDLYPTILEVLKLNRPANQIIDGGSFLPVLEQTGQLERTAYFTWFPHLIPAVSVRQGDWKLIRRFEPHRLYPEIRELYNLKADISETNNLASQRPDKVRELDALIDEFVKKTGALYPQPNPAYKPRQANTANKGGDPERGLVPKFSKITLVDGALRMEADGRKPFLGTAQVKQTGPLTLTMRLRSTKGGAGNITWKTAEQTEFPRQGQTVKFDLPAKADWQEIKLNLPVTGKTGIVRLYLPVESEPLDIQSIQFQTAKTKKNIRIWDFRGAKP</sequence>
<dbReference type="PROSITE" id="PS00523">
    <property type="entry name" value="SULFATASE_1"/>
    <property type="match status" value="1"/>
</dbReference>
<feature type="signal peptide" evidence="8">
    <location>
        <begin position="1"/>
        <end position="21"/>
    </location>
</feature>
<dbReference type="OrthoDB" id="9783154at2"/>
<keyword evidence="4 8" id="KW-0732">Signal</keyword>
<comment type="similarity">
    <text evidence="2">Belongs to the sulfatase family.</text>
</comment>
<keyword evidence="3" id="KW-0479">Metal-binding</keyword>
<dbReference type="EMBL" id="CP036343">
    <property type="protein sequence ID" value="QDT91650.1"/>
    <property type="molecule type" value="Genomic_DNA"/>
</dbReference>
<evidence type="ECO:0000256" key="7">
    <source>
        <dbReference type="SAM" id="MobiDB-lite"/>
    </source>
</evidence>
<evidence type="ECO:0000256" key="8">
    <source>
        <dbReference type="SAM" id="SignalP"/>
    </source>
</evidence>
<organism evidence="10 11">
    <name type="scientific">Gimesia algae</name>
    <dbReference type="NCBI Taxonomy" id="2527971"/>
    <lineage>
        <taxon>Bacteria</taxon>
        <taxon>Pseudomonadati</taxon>
        <taxon>Planctomycetota</taxon>
        <taxon>Planctomycetia</taxon>
        <taxon>Planctomycetales</taxon>
        <taxon>Planctomycetaceae</taxon>
        <taxon>Gimesia</taxon>
    </lineage>
</organism>
<evidence type="ECO:0000313" key="11">
    <source>
        <dbReference type="Proteomes" id="UP000316855"/>
    </source>
</evidence>
<feature type="region of interest" description="Disordered" evidence="7">
    <location>
        <begin position="501"/>
        <end position="524"/>
    </location>
</feature>
<dbReference type="InterPro" id="IPR050738">
    <property type="entry name" value="Sulfatase"/>
</dbReference>
<evidence type="ECO:0000256" key="1">
    <source>
        <dbReference type="ARBA" id="ARBA00001913"/>
    </source>
</evidence>
<dbReference type="Pfam" id="PF00884">
    <property type="entry name" value="Sulfatase"/>
    <property type="match status" value="1"/>
</dbReference>
<dbReference type="PANTHER" id="PTHR42693:SF42">
    <property type="entry name" value="ARYLSULFATASE G"/>
    <property type="match status" value="1"/>
</dbReference>
<dbReference type="RefSeq" id="WP_145228594.1">
    <property type="nucleotide sequence ID" value="NZ_CP036343.1"/>
</dbReference>
<evidence type="ECO:0000313" key="10">
    <source>
        <dbReference type="EMBL" id="QDT91650.1"/>
    </source>
</evidence>
<dbReference type="InterPro" id="IPR000917">
    <property type="entry name" value="Sulfatase_N"/>
</dbReference>
<dbReference type="KEGG" id="gax:Pan161_33120"/>
<reference evidence="10 11" key="1">
    <citation type="submission" date="2019-02" db="EMBL/GenBank/DDBJ databases">
        <title>Deep-cultivation of Planctomycetes and their phenomic and genomic characterization uncovers novel biology.</title>
        <authorList>
            <person name="Wiegand S."/>
            <person name="Jogler M."/>
            <person name="Boedeker C."/>
            <person name="Pinto D."/>
            <person name="Vollmers J."/>
            <person name="Rivas-Marin E."/>
            <person name="Kohn T."/>
            <person name="Peeters S.H."/>
            <person name="Heuer A."/>
            <person name="Rast P."/>
            <person name="Oberbeckmann S."/>
            <person name="Bunk B."/>
            <person name="Jeske O."/>
            <person name="Meyerdierks A."/>
            <person name="Storesund J.E."/>
            <person name="Kallscheuer N."/>
            <person name="Luecker S."/>
            <person name="Lage O.M."/>
            <person name="Pohl T."/>
            <person name="Merkel B.J."/>
            <person name="Hornburger P."/>
            <person name="Mueller R.-W."/>
            <person name="Bruemmer F."/>
            <person name="Labrenz M."/>
            <person name="Spormann A.M."/>
            <person name="Op den Camp H."/>
            <person name="Overmann J."/>
            <person name="Amann R."/>
            <person name="Jetten M.S.M."/>
            <person name="Mascher T."/>
            <person name="Medema M.H."/>
            <person name="Devos D.P."/>
            <person name="Kaster A.-K."/>
            <person name="Ovreas L."/>
            <person name="Rohde M."/>
            <person name="Galperin M.Y."/>
            <person name="Jogler C."/>
        </authorList>
    </citation>
    <scope>NUCLEOTIDE SEQUENCE [LARGE SCALE GENOMIC DNA]</scope>
    <source>
        <strain evidence="10 11">Pan161</strain>
    </source>
</reference>
<name>A0A517VF53_9PLAN</name>
<evidence type="ECO:0000259" key="9">
    <source>
        <dbReference type="Pfam" id="PF00884"/>
    </source>
</evidence>
<keyword evidence="5 10" id="KW-0378">Hydrolase</keyword>
<dbReference type="GO" id="GO:0004065">
    <property type="term" value="F:arylsulfatase activity"/>
    <property type="evidence" value="ECO:0007669"/>
    <property type="project" value="UniProtKB-EC"/>
</dbReference>
<feature type="chain" id="PRO_5022156409" evidence="8">
    <location>
        <begin position="22"/>
        <end position="658"/>
    </location>
</feature>
<dbReference type="AlphaFoldDB" id="A0A517VF53"/>
<dbReference type="CDD" id="cd16144">
    <property type="entry name" value="ARS_like"/>
    <property type="match status" value="1"/>
</dbReference>